<dbReference type="EMBL" id="NHYD01001227">
    <property type="protein sequence ID" value="PPQ91877.1"/>
    <property type="molecule type" value="Genomic_DNA"/>
</dbReference>
<feature type="compositionally biased region" description="Basic and acidic residues" evidence="8">
    <location>
        <begin position="188"/>
        <end position="199"/>
    </location>
</feature>
<dbReference type="Proteomes" id="UP000283269">
    <property type="component" value="Unassembled WGS sequence"/>
</dbReference>
<protein>
    <recommendedName>
        <fullName evidence="3">Transcription factor BYE1</fullName>
    </recommendedName>
</protein>
<evidence type="ECO:0000259" key="9">
    <source>
        <dbReference type="PROSITE" id="PS51321"/>
    </source>
</evidence>
<feature type="compositionally biased region" description="Pro residues" evidence="8">
    <location>
        <begin position="1024"/>
        <end position="1044"/>
    </location>
</feature>
<dbReference type="GO" id="GO:0008270">
    <property type="term" value="F:zinc ion binding"/>
    <property type="evidence" value="ECO:0007669"/>
    <property type="project" value="UniProtKB-KW"/>
</dbReference>
<feature type="compositionally biased region" description="Polar residues" evidence="8">
    <location>
        <begin position="578"/>
        <end position="603"/>
    </location>
</feature>
<dbReference type="InterPro" id="IPR001965">
    <property type="entry name" value="Znf_PHD"/>
</dbReference>
<feature type="compositionally biased region" description="Acidic residues" evidence="8">
    <location>
        <begin position="175"/>
        <end position="187"/>
    </location>
</feature>
<dbReference type="SUPFAM" id="SSF57903">
    <property type="entry name" value="FYVE/PHD zinc finger"/>
    <property type="match status" value="1"/>
</dbReference>
<evidence type="ECO:0000313" key="11">
    <source>
        <dbReference type="Proteomes" id="UP000283269"/>
    </source>
</evidence>
<dbReference type="GO" id="GO:0005634">
    <property type="term" value="C:nucleus"/>
    <property type="evidence" value="ECO:0007669"/>
    <property type="project" value="TreeGrafter"/>
</dbReference>
<proteinExistence type="inferred from homology"/>
<feature type="compositionally biased region" description="Basic residues" evidence="8">
    <location>
        <begin position="236"/>
        <end position="246"/>
    </location>
</feature>
<feature type="compositionally biased region" description="Pro residues" evidence="8">
    <location>
        <begin position="999"/>
        <end position="1008"/>
    </location>
</feature>
<evidence type="ECO:0000256" key="2">
    <source>
        <dbReference type="ARBA" id="ARBA00011050"/>
    </source>
</evidence>
<dbReference type="InParanoid" id="A0A409XMD1"/>
<comment type="similarity">
    <text evidence="2">Belongs to the BYE1 family.</text>
</comment>
<dbReference type="InterPro" id="IPR019786">
    <property type="entry name" value="Zinc_finger_PHD-type_CS"/>
</dbReference>
<dbReference type="PANTHER" id="PTHR11477">
    <property type="entry name" value="TRANSCRIPTION FACTOR S-II ZINC FINGER DOMAIN-CONTAINING PROTEIN"/>
    <property type="match status" value="1"/>
</dbReference>
<dbReference type="AlphaFoldDB" id="A0A409XMD1"/>
<feature type="region of interest" description="Disordered" evidence="8">
    <location>
        <begin position="467"/>
        <end position="540"/>
    </location>
</feature>
<feature type="region of interest" description="Disordered" evidence="8">
    <location>
        <begin position="648"/>
        <end position="673"/>
    </location>
</feature>
<dbReference type="Gene3D" id="1.10.472.30">
    <property type="entry name" value="Transcription elongation factor S-II, central domain"/>
    <property type="match status" value="1"/>
</dbReference>
<dbReference type="OrthoDB" id="436852at2759"/>
<comment type="function">
    <text evidence="1">Negative regulator of transcription elongation.</text>
</comment>
<feature type="domain" description="TFIIS central" evidence="9">
    <location>
        <begin position="317"/>
        <end position="440"/>
    </location>
</feature>
<feature type="region of interest" description="Disordered" evidence="8">
    <location>
        <begin position="977"/>
        <end position="1136"/>
    </location>
</feature>
<dbReference type="InterPro" id="IPR019787">
    <property type="entry name" value="Znf_PHD-finger"/>
</dbReference>
<evidence type="ECO:0000256" key="5">
    <source>
        <dbReference type="ARBA" id="ARBA00022771"/>
    </source>
</evidence>
<feature type="region of interest" description="Disordered" evidence="8">
    <location>
        <begin position="572"/>
        <end position="617"/>
    </location>
</feature>
<dbReference type="CDD" id="cd21538">
    <property type="entry name" value="SPOC_TFIIS"/>
    <property type="match status" value="1"/>
</dbReference>
<keyword evidence="5" id="KW-0863">Zinc-finger</keyword>
<dbReference type="SUPFAM" id="SSF46942">
    <property type="entry name" value="Elongation factor TFIIS domain 2"/>
    <property type="match status" value="1"/>
</dbReference>
<accession>A0A409XMD1</accession>
<dbReference type="InterPro" id="IPR036575">
    <property type="entry name" value="TFIIS_cen_dom_sf"/>
</dbReference>
<keyword evidence="7" id="KW-0539">Nucleus</keyword>
<organism evidence="10 11">
    <name type="scientific">Psilocybe cyanescens</name>
    <dbReference type="NCBI Taxonomy" id="93625"/>
    <lineage>
        <taxon>Eukaryota</taxon>
        <taxon>Fungi</taxon>
        <taxon>Dikarya</taxon>
        <taxon>Basidiomycota</taxon>
        <taxon>Agaricomycotina</taxon>
        <taxon>Agaricomycetes</taxon>
        <taxon>Agaricomycetidae</taxon>
        <taxon>Agaricales</taxon>
        <taxon>Agaricineae</taxon>
        <taxon>Strophariaceae</taxon>
        <taxon>Psilocybe</taxon>
    </lineage>
</organism>
<gene>
    <name evidence="10" type="ORF">CVT25_000752</name>
</gene>
<feature type="compositionally biased region" description="Basic and acidic residues" evidence="8">
    <location>
        <begin position="467"/>
        <end position="485"/>
    </location>
</feature>
<keyword evidence="4" id="KW-0479">Metal-binding</keyword>
<dbReference type="PROSITE" id="PS51321">
    <property type="entry name" value="TFIIS_CENTRAL"/>
    <property type="match status" value="1"/>
</dbReference>
<feature type="compositionally biased region" description="Pro residues" evidence="8">
    <location>
        <begin position="979"/>
        <end position="991"/>
    </location>
</feature>
<feature type="compositionally biased region" description="Polar residues" evidence="8">
    <location>
        <begin position="14"/>
        <end position="28"/>
    </location>
</feature>
<reference evidence="10 11" key="1">
    <citation type="journal article" date="2018" name="Evol. Lett.">
        <title>Horizontal gene cluster transfer increased hallucinogenic mushroom diversity.</title>
        <authorList>
            <person name="Reynolds H.T."/>
            <person name="Vijayakumar V."/>
            <person name="Gluck-Thaler E."/>
            <person name="Korotkin H.B."/>
            <person name="Matheny P.B."/>
            <person name="Slot J.C."/>
        </authorList>
    </citation>
    <scope>NUCLEOTIDE SEQUENCE [LARGE SCALE GENOMIC DNA]</scope>
    <source>
        <strain evidence="10 11">2631</strain>
    </source>
</reference>
<dbReference type="PROSITE" id="PS01359">
    <property type="entry name" value="ZF_PHD_1"/>
    <property type="match status" value="1"/>
</dbReference>
<feature type="compositionally biased region" description="Basic and acidic residues" evidence="8">
    <location>
        <begin position="1062"/>
        <end position="1072"/>
    </location>
</feature>
<evidence type="ECO:0000256" key="7">
    <source>
        <dbReference type="ARBA" id="ARBA00023242"/>
    </source>
</evidence>
<feature type="region of interest" description="Disordered" evidence="8">
    <location>
        <begin position="909"/>
        <end position="932"/>
    </location>
</feature>
<evidence type="ECO:0000256" key="4">
    <source>
        <dbReference type="ARBA" id="ARBA00022723"/>
    </source>
</evidence>
<feature type="compositionally biased region" description="Low complexity" evidence="8">
    <location>
        <begin position="225"/>
        <end position="235"/>
    </location>
</feature>
<feature type="compositionally biased region" description="Basic and acidic residues" evidence="8">
    <location>
        <begin position="1104"/>
        <end position="1119"/>
    </location>
</feature>
<dbReference type="SMART" id="SM00249">
    <property type="entry name" value="PHD"/>
    <property type="match status" value="1"/>
</dbReference>
<sequence length="1136" mass="125979">MSTRSRTRSALLSKGSTASESRQKSLSVSHKHYDDMDVDSFDEKEKNIESLQISAKSSAVRKGKGKQERPRVTLRPIDCTCTKGDDGSPMIQCSECRIWYHFTCVDLSEPEAEEINIYICPTCTTATGRRSTMTWEGDAANEECVDDELAVTTRRKDALKSKNGKRTLERRLMAEESEESSSSEDEYIDVKSEHVERSKTVIKRASTVSDTDSADESRKRRLSRSRISPSPAASVHSHHTLKRKAAPHSNITQPSPVHKRKRSTDNHGNTAADDPARKYCLGKLEELFRGVFLRYPHVRIQAADSDTMDDEEDTKNIKTQVVPKELEALSEEEKEMLLNEARQFANELESNVFEIYAEPDKNGHPHAGGKYKERFRMLQFNLSKVDRVIIHQRITSGNISAKEISLMSSTDLADEETKQSIKLAEKEALEHSILLKSSAPRAKITHKGLQDIEDVNGEVATAQQLERLKEREQEEDERRERERMARLRTVQRQRTASISVPPESPIVPSGEYQWGAPPPVPPHAMSPTADDSDDTHGQISRPSLFLQTSSEANNAEPELNLADLINIDGEQESAHPSPIQQSTNGTHIDTNIETKSSTGTSHPSPVIPTPTGISPFAARPERMRGASFDLSSIWNAPKGDTLSTAVPAQETASVPASTPAGESPTDGSDKDDAMDLESVEANDQDFDMFLDENRVESPSDDLIVTPIPLQEVESLPQVWTGKIAMPLDSSMPQETYLVARQVAGRPIPPESPLWRTLFPSEQLRIEGRVPVENSVKYLMQMRLNATKELYAAAFIPASAANIEDFKTFCNFLISKSRHGLVFPWGNRPKDYHPGRELYMIPLLQSEPLPEFVELLDELKLPKTRTKDYLLGIWILNKGKLAVLPNASAPPPPASIPPTQLAQQIPRIPAMPAPMFNTPPPPPRAPQALPVPTPPLPLLPPTIPGLPPIAPAALAAEVASLTPEQLQEVLKTLAATTQIPLPPPTGHVPQPQPQFSQNRPFPPHVPTPPMGSHIPPGLQNTQPWMHPPPPPPPGQYPINYPPPNVPYQQPARGSNSPSQAMYDRQDYERDFRPGPHYPHGGRSAHDERGWRGNPNNRGGPGRGRGRGDGQDRDFNARRSSDSGWPRRRNDSQGGPSW</sequence>
<keyword evidence="11" id="KW-1185">Reference proteome</keyword>
<dbReference type="FunCoup" id="A0A409XMD1">
    <property type="interactions" value="175"/>
</dbReference>
<evidence type="ECO:0000256" key="1">
    <source>
        <dbReference type="ARBA" id="ARBA00002311"/>
    </source>
</evidence>
<feature type="compositionally biased region" description="Low complexity" evidence="8">
    <location>
        <begin position="497"/>
        <end position="509"/>
    </location>
</feature>
<dbReference type="InterPro" id="IPR003618">
    <property type="entry name" value="TFIIS_cen_dom"/>
</dbReference>
<dbReference type="InterPro" id="IPR013083">
    <property type="entry name" value="Znf_RING/FYVE/PHD"/>
</dbReference>
<dbReference type="Pfam" id="PF07744">
    <property type="entry name" value="SPOC"/>
    <property type="match status" value="1"/>
</dbReference>
<dbReference type="InterPro" id="IPR012921">
    <property type="entry name" value="SPOC_C"/>
</dbReference>
<name>A0A409XMD1_PSICY</name>
<dbReference type="GO" id="GO:0006351">
    <property type="term" value="P:DNA-templated transcription"/>
    <property type="evidence" value="ECO:0007669"/>
    <property type="project" value="InterPro"/>
</dbReference>
<evidence type="ECO:0000256" key="6">
    <source>
        <dbReference type="ARBA" id="ARBA00022833"/>
    </source>
</evidence>
<comment type="caution">
    <text evidence="10">The sequence shown here is derived from an EMBL/GenBank/DDBJ whole genome shotgun (WGS) entry which is preliminary data.</text>
</comment>
<dbReference type="PRINTS" id="PR01217">
    <property type="entry name" value="PRICHEXTENSN"/>
</dbReference>
<dbReference type="Pfam" id="PF07500">
    <property type="entry name" value="TFIIS_M"/>
    <property type="match status" value="1"/>
</dbReference>
<evidence type="ECO:0000256" key="3">
    <source>
        <dbReference type="ARBA" id="ARBA00021616"/>
    </source>
</evidence>
<dbReference type="Pfam" id="PF00628">
    <property type="entry name" value="PHD"/>
    <property type="match status" value="1"/>
</dbReference>
<dbReference type="PANTHER" id="PTHR11477:SF0">
    <property type="entry name" value="IP08861P-RELATED"/>
    <property type="match status" value="1"/>
</dbReference>
<dbReference type="STRING" id="93625.A0A409XMD1"/>
<feature type="region of interest" description="Disordered" evidence="8">
    <location>
        <begin position="171"/>
        <end position="275"/>
    </location>
</feature>
<dbReference type="InterPro" id="IPR011011">
    <property type="entry name" value="Znf_FYVE_PHD"/>
</dbReference>
<evidence type="ECO:0000313" key="10">
    <source>
        <dbReference type="EMBL" id="PPQ91877.1"/>
    </source>
</evidence>
<dbReference type="Gene3D" id="3.30.40.10">
    <property type="entry name" value="Zinc/RING finger domain, C3HC4 (zinc finger)"/>
    <property type="match status" value="1"/>
</dbReference>
<dbReference type="CDD" id="cd15522">
    <property type="entry name" value="PHD_TAF3"/>
    <property type="match status" value="1"/>
</dbReference>
<evidence type="ECO:0000256" key="8">
    <source>
        <dbReference type="SAM" id="MobiDB-lite"/>
    </source>
</evidence>
<keyword evidence="6" id="KW-0862">Zinc</keyword>
<feature type="region of interest" description="Disordered" evidence="8">
    <location>
        <begin position="1"/>
        <end position="31"/>
    </location>
</feature>